<feature type="transmembrane region" description="Helical" evidence="12">
    <location>
        <begin position="194"/>
        <end position="214"/>
    </location>
</feature>
<keyword evidence="3" id="KW-0444">Lipid biosynthesis</keyword>
<evidence type="ECO:0000256" key="11">
    <source>
        <dbReference type="RuleBase" id="RU003750"/>
    </source>
</evidence>
<dbReference type="Gene3D" id="1.20.120.1760">
    <property type="match status" value="1"/>
</dbReference>
<dbReference type="Pfam" id="PF01066">
    <property type="entry name" value="CDP-OH_P_transf"/>
    <property type="match status" value="1"/>
</dbReference>
<evidence type="ECO:0000313" key="14">
    <source>
        <dbReference type="Proteomes" id="UP000823617"/>
    </source>
</evidence>
<reference evidence="13" key="1">
    <citation type="submission" date="2020-10" db="EMBL/GenBank/DDBJ databases">
        <authorList>
            <person name="Gilroy R."/>
        </authorList>
    </citation>
    <scope>NUCLEOTIDE SEQUENCE</scope>
    <source>
        <strain evidence="13">B1-3475</strain>
    </source>
</reference>
<evidence type="ECO:0000256" key="4">
    <source>
        <dbReference type="ARBA" id="ARBA00022679"/>
    </source>
</evidence>
<evidence type="ECO:0000256" key="3">
    <source>
        <dbReference type="ARBA" id="ARBA00022516"/>
    </source>
</evidence>
<dbReference type="GO" id="GO:0016780">
    <property type="term" value="F:phosphotransferase activity, for other substituted phosphate groups"/>
    <property type="evidence" value="ECO:0007669"/>
    <property type="project" value="InterPro"/>
</dbReference>
<keyword evidence="9" id="KW-0594">Phospholipid biosynthesis</keyword>
<feature type="transmembrane region" description="Helical" evidence="12">
    <location>
        <begin position="124"/>
        <end position="144"/>
    </location>
</feature>
<keyword evidence="7" id="KW-0443">Lipid metabolism</keyword>
<evidence type="ECO:0000256" key="8">
    <source>
        <dbReference type="ARBA" id="ARBA00023136"/>
    </source>
</evidence>
<evidence type="ECO:0000313" key="13">
    <source>
        <dbReference type="EMBL" id="MBO8455796.1"/>
    </source>
</evidence>
<evidence type="ECO:0000256" key="7">
    <source>
        <dbReference type="ARBA" id="ARBA00023098"/>
    </source>
</evidence>
<proteinExistence type="inferred from homology"/>
<organism evidence="13 14">
    <name type="scientific">Candidatus Cryptobacteroides intestinigallinarum</name>
    <dbReference type="NCBI Taxonomy" id="2840767"/>
    <lineage>
        <taxon>Bacteria</taxon>
        <taxon>Pseudomonadati</taxon>
        <taxon>Bacteroidota</taxon>
        <taxon>Bacteroidia</taxon>
        <taxon>Bacteroidales</taxon>
        <taxon>Candidatus Cryptobacteroides</taxon>
    </lineage>
</organism>
<comment type="similarity">
    <text evidence="2 11">Belongs to the CDP-alcohol phosphatidyltransferase class-I family.</text>
</comment>
<keyword evidence="8 12" id="KW-0472">Membrane</keyword>
<dbReference type="GO" id="GO:0016020">
    <property type="term" value="C:membrane"/>
    <property type="evidence" value="ECO:0007669"/>
    <property type="project" value="UniProtKB-SubCell"/>
</dbReference>
<dbReference type="InterPro" id="IPR050324">
    <property type="entry name" value="CDP-alcohol_PTase-I"/>
</dbReference>
<protein>
    <submittedName>
        <fullName evidence="13">CDP-alcohol phosphatidyltransferase family protein</fullName>
    </submittedName>
</protein>
<comment type="subcellular location">
    <subcellularLocation>
        <location evidence="1">Membrane</location>
        <topology evidence="1">Multi-pass membrane protein</topology>
    </subcellularLocation>
</comment>
<evidence type="ECO:0000256" key="12">
    <source>
        <dbReference type="SAM" id="Phobius"/>
    </source>
</evidence>
<dbReference type="InterPro" id="IPR043130">
    <property type="entry name" value="CDP-OH_PTrfase_TM_dom"/>
</dbReference>
<evidence type="ECO:0000256" key="10">
    <source>
        <dbReference type="ARBA" id="ARBA00023264"/>
    </source>
</evidence>
<evidence type="ECO:0000256" key="9">
    <source>
        <dbReference type="ARBA" id="ARBA00023209"/>
    </source>
</evidence>
<dbReference type="AlphaFoldDB" id="A0A9D9HL37"/>
<reference evidence="13" key="2">
    <citation type="journal article" date="2021" name="PeerJ">
        <title>Extensive microbial diversity within the chicken gut microbiome revealed by metagenomics and culture.</title>
        <authorList>
            <person name="Gilroy R."/>
            <person name="Ravi A."/>
            <person name="Getino M."/>
            <person name="Pursley I."/>
            <person name="Horton D.L."/>
            <person name="Alikhan N.F."/>
            <person name="Baker D."/>
            <person name="Gharbi K."/>
            <person name="Hall N."/>
            <person name="Watson M."/>
            <person name="Adriaenssens E.M."/>
            <person name="Foster-Nyarko E."/>
            <person name="Jarju S."/>
            <person name="Secka A."/>
            <person name="Antonio M."/>
            <person name="Oren A."/>
            <person name="Chaudhuri R.R."/>
            <person name="La Ragione R."/>
            <person name="Hildebrand F."/>
            <person name="Pallen M.J."/>
        </authorList>
    </citation>
    <scope>NUCLEOTIDE SEQUENCE</scope>
    <source>
        <strain evidence="13">B1-3475</strain>
    </source>
</reference>
<keyword evidence="5 12" id="KW-0812">Transmembrane</keyword>
<feature type="transmembrane region" description="Helical" evidence="12">
    <location>
        <begin position="220"/>
        <end position="239"/>
    </location>
</feature>
<comment type="caution">
    <text evidence="13">The sequence shown here is derived from an EMBL/GenBank/DDBJ whole genome shotgun (WGS) entry which is preliminary data.</text>
</comment>
<feature type="transmembrane region" description="Helical" evidence="12">
    <location>
        <begin position="92"/>
        <end position="112"/>
    </location>
</feature>
<dbReference type="PROSITE" id="PS00379">
    <property type="entry name" value="CDP_ALCOHOL_P_TRANSF"/>
    <property type="match status" value="1"/>
</dbReference>
<dbReference type="EMBL" id="JADIMK010000055">
    <property type="protein sequence ID" value="MBO8455796.1"/>
    <property type="molecule type" value="Genomic_DNA"/>
</dbReference>
<dbReference type="PANTHER" id="PTHR14269:SF61">
    <property type="entry name" value="CDP-DIACYLGLYCEROL--SERINE O-PHOSPHATIDYLTRANSFERASE"/>
    <property type="match status" value="1"/>
</dbReference>
<dbReference type="InterPro" id="IPR048254">
    <property type="entry name" value="CDP_ALCOHOL_P_TRANSF_CS"/>
</dbReference>
<evidence type="ECO:0000256" key="6">
    <source>
        <dbReference type="ARBA" id="ARBA00022989"/>
    </source>
</evidence>
<dbReference type="Proteomes" id="UP000823617">
    <property type="component" value="Unassembled WGS sequence"/>
</dbReference>
<dbReference type="PANTHER" id="PTHR14269">
    <property type="entry name" value="CDP-DIACYLGLYCEROL--GLYCEROL-3-PHOSPHATE 3-PHOSPHATIDYLTRANSFERASE-RELATED"/>
    <property type="match status" value="1"/>
</dbReference>
<keyword evidence="6 12" id="KW-1133">Transmembrane helix</keyword>
<gene>
    <name evidence="13" type="ORF">IAC08_05270</name>
</gene>
<name>A0A9D9HL37_9BACT</name>
<evidence type="ECO:0000256" key="5">
    <source>
        <dbReference type="ARBA" id="ARBA00022692"/>
    </source>
</evidence>
<sequence length="243" mass="26264">MNITRHIPNTITSMNLLCGAVGVICVFNGEPGTAFLLMLLAAVCDFFDGLSARALGAYSPIGKELDSLADLVSFGLLPSLMLHRMMTLLAPQAGLLCYVPLLLAVFSALRLAKFNIDERQSDNFLGLATPASAMICGSLTYYIAHDPESFLTRFAGGPVFIPVLTVILCALMVSEIPMFSMKIKKGIQKDSPVYKLRVAFAGVIVVSVVLVALLGLNWSMIVLLVFVLYVIMNLINALTMRKA</sequence>
<keyword evidence="10" id="KW-1208">Phospholipid metabolism</keyword>
<evidence type="ECO:0000256" key="1">
    <source>
        <dbReference type="ARBA" id="ARBA00004141"/>
    </source>
</evidence>
<evidence type="ECO:0000256" key="2">
    <source>
        <dbReference type="ARBA" id="ARBA00010441"/>
    </source>
</evidence>
<feature type="transmembrane region" description="Helical" evidence="12">
    <location>
        <begin position="150"/>
        <end position="173"/>
    </location>
</feature>
<dbReference type="InterPro" id="IPR000462">
    <property type="entry name" value="CDP-OH_P_trans"/>
</dbReference>
<dbReference type="GO" id="GO:0008654">
    <property type="term" value="P:phospholipid biosynthetic process"/>
    <property type="evidence" value="ECO:0007669"/>
    <property type="project" value="UniProtKB-KW"/>
</dbReference>
<accession>A0A9D9HL37</accession>
<keyword evidence="4 11" id="KW-0808">Transferase</keyword>